<evidence type="ECO:0000313" key="1">
    <source>
        <dbReference type="EMBL" id="GHO47352.1"/>
    </source>
</evidence>
<protein>
    <recommendedName>
        <fullName evidence="3">L-rhamnose mutarotase</fullName>
    </recommendedName>
</protein>
<dbReference type="PANTHER" id="PTHR34389">
    <property type="entry name" value="L-RHAMNOSE MUTAROTASE"/>
    <property type="match status" value="1"/>
</dbReference>
<gene>
    <name evidence="1" type="ORF">KSX_55150</name>
</gene>
<keyword evidence="2" id="KW-1185">Reference proteome</keyword>
<dbReference type="InterPro" id="IPR011008">
    <property type="entry name" value="Dimeric_a/b-barrel"/>
</dbReference>
<dbReference type="Gene3D" id="3.30.70.100">
    <property type="match status" value="1"/>
</dbReference>
<dbReference type="RefSeq" id="WP_220196659.1">
    <property type="nucleotide sequence ID" value="NZ_BNJF01000003.1"/>
</dbReference>
<dbReference type="SUPFAM" id="SSF54909">
    <property type="entry name" value="Dimeric alpha+beta barrel"/>
    <property type="match status" value="1"/>
</dbReference>
<accession>A0A8J3MSR1</accession>
<evidence type="ECO:0008006" key="3">
    <source>
        <dbReference type="Google" id="ProtNLM"/>
    </source>
</evidence>
<dbReference type="InterPro" id="IPR008000">
    <property type="entry name" value="Rham/fucose_mutarotase"/>
</dbReference>
<dbReference type="AlphaFoldDB" id="A0A8J3MSR1"/>
<evidence type="ECO:0000313" key="2">
    <source>
        <dbReference type="Proteomes" id="UP000612362"/>
    </source>
</evidence>
<sequence length="107" mass="13106">MRRYGQVIRIKLDCIEEYERMHASVWPEVLATIHACNMRNYTIFRYKTWLFAYFEYVGDDFTADMKRMAQDPITQQWWSYTDPMQEPVEENTEGSWWTNMKDVFHTD</sequence>
<comment type="caution">
    <text evidence="1">The sequence shown here is derived from an EMBL/GenBank/DDBJ whole genome shotgun (WGS) entry which is preliminary data.</text>
</comment>
<name>A0A8J3MSR1_9CHLR</name>
<organism evidence="1 2">
    <name type="scientific">Ktedonospora formicarum</name>
    <dbReference type="NCBI Taxonomy" id="2778364"/>
    <lineage>
        <taxon>Bacteria</taxon>
        <taxon>Bacillati</taxon>
        <taxon>Chloroflexota</taxon>
        <taxon>Ktedonobacteria</taxon>
        <taxon>Ktedonobacterales</taxon>
        <taxon>Ktedonobacteraceae</taxon>
        <taxon>Ktedonospora</taxon>
    </lineage>
</organism>
<dbReference type="GO" id="GO:0016857">
    <property type="term" value="F:racemase and epimerase activity, acting on carbohydrates and derivatives"/>
    <property type="evidence" value="ECO:0007669"/>
    <property type="project" value="InterPro"/>
</dbReference>
<proteinExistence type="predicted"/>
<dbReference type="EMBL" id="BNJF01000003">
    <property type="protein sequence ID" value="GHO47352.1"/>
    <property type="molecule type" value="Genomic_DNA"/>
</dbReference>
<dbReference type="Proteomes" id="UP000612362">
    <property type="component" value="Unassembled WGS sequence"/>
</dbReference>
<reference evidence="1" key="1">
    <citation type="submission" date="2020-10" db="EMBL/GenBank/DDBJ databases">
        <title>Taxonomic study of unclassified bacteria belonging to the class Ktedonobacteria.</title>
        <authorList>
            <person name="Yabe S."/>
            <person name="Wang C.M."/>
            <person name="Zheng Y."/>
            <person name="Sakai Y."/>
            <person name="Cavaletti L."/>
            <person name="Monciardini P."/>
            <person name="Donadio S."/>
        </authorList>
    </citation>
    <scope>NUCLEOTIDE SEQUENCE</scope>
    <source>
        <strain evidence="1">SOSP1-1</strain>
    </source>
</reference>
<dbReference type="PANTHER" id="PTHR34389:SF2">
    <property type="entry name" value="L-RHAMNOSE MUTAROTASE"/>
    <property type="match status" value="1"/>
</dbReference>
<dbReference type="Pfam" id="PF05336">
    <property type="entry name" value="rhaM"/>
    <property type="match status" value="1"/>
</dbReference>